<gene>
    <name evidence="2" type="ORF">Pla108_27030</name>
</gene>
<name>A0A5C6AC08_9BACT</name>
<dbReference type="AlphaFoldDB" id="A0A5C6AC08"/>
<evidence type="ECO:0000313" key="2">
    <source>
        <dbReference type="EMBL" id="TWT96927.1"/>
    </source>
</evidence>
<proteinExistence type="predicted"/>
<feature type="region of interest" description="Disordered" evidence="1">
    <location>
        <begin position="43"/>
        <end position="77"/>
    </location>
</feature>
<keyword evidence="3" id="KW-1185">Reference proteome</keyword>
<accession>A0A5C6AC08</accession>
<feature type="region of interest" description="Disordered" evidence="1">
    <location>
        <begin position="1"/>
        <end position="26"/>
    </location>
</feature>
<evidence type="ECO:0000313" key="3">
    <source>
        <dbReference type="Proteomes" id="UP000317421"/>
    </source>
</evidence>
<dbReference type="Proteomes" id="UP000317421">
    <property type="component" value="Unassembled WGS sequence"/>
</dbReference>
<comment type="caution">
    <text evidence="2">The sequence shown here is derived from an EMBL/GenBank/DDBJ whole genome shotgun (WGS) entry which is preliminary data.</text>
</comment>
<organism evidence="2 3">
    <name type="scientific">Botrimarina colliarenosi</name>
    <dbReference type="NCBI Taxonomy" id="2528001"/>
    <lineage>
        <taxon>Bacteria</taxon>
        <taxon>Pseudomonadati</taxon>
        <taxon>Planctomycetota</taxon>
        <taxon>Planctomycetia</taxon>
        <taxon>Pirellulales</taxon>
        <taxon>Lacipirellulaceae</taxon>
        <taxon>Botrimarina</taxon>
    </lineage>
</organism>
<evidence type="ECO:0000256" key="1">
    <source>
        <dbReference type="SAM" id="MobiDB-lite"/>
    </source>
</evidence>
<reference evidence="2 3" key="1">
    <citation type="submission" date="2019-02" db="EMBL/GenBank/DDBJ databases">
        <title>Deep-cultivation of Planctomycetes and their phenomic and genomic characterization uncovers novel biology.</title>
        <authorList>
            <person name="Wiegand S."/>
            <person name="Jogler M."/>
            <person name="Boedeker C."/>
            <person name="Pinto D."/>
            <person name="Vollmers J."/>
            <person name="Rivas-Marin E."/>
            <person name="Kohn T."/>
            <person name="Peeters S.H."/>
            <person name="Heuer A."/>
            <person name="Rast P."/>
            <person name="Oberbeckmann S."/>
            <person name="Bunk B."/>
            <person name="Jeske O."/>
            <person name="Meyerdierks A."/>
            <person name="Storesund J.E."/>
            <person name="Kallscheuer N."/>
            <person name="Luecker S."/>
            <person name="Lage O.M."/>
            <person name="Pohl T."/>
            <person name="Merkel B.J."/>
            <person name="Hornburger P."/>
            <person name="Mueller R.-W."/>
            <person name="Bruemmer F."/>
            <person name="Labrenz M."/>
            <person name="Spormann A.M."/>
            <person name="Op Den Camp H."/>
            <person name="Overmann J."/>
            <person name="Amann R."/>
            <person name="Jetten M.S.M."/>
            <person name="Mascher T."/>
            <person name="Medema M.H."/>
            <person name="Devos D.P."/>
            <person name="Kaster A.-K."/>
            <person name="Ovreas L."/>
            <person name="Rohde M."/>
            <person name="Galperin M.Y."/>
            <person name="Jogler C."/>
        </authorList>
    </citation>
    <scope>NUCLEOTIDE SEQUENCE [LARGE SCALE GENOMIC DNA]</scope>
    <source>
        <strain evidence="2 3">Pla108</strain>
    </source>
</reference>
<protein>
    <submittedName>
        <fullName evidence="2">Uncharacterized protein</fullName>
    </submittedName>
</protein>
<sequence length="77" mass="8296">MSRTPKKEVWPPPTAPPSRFNGGPGECRAHPLYGPLYRFDPITYPVSVPGTNDSPSLPPQTDHPDSDGGGKRGGSRR</sequence>
<dbReference type="EMBL" id="SJPR01000003">
    <property type="protein sequence ID" value="TWT96927.1"/>
    <property type="molecule type" value="Genomic_DNA"/>
</dbReference>